<feature type="domain" description="3-beta hydroxysteroid dehydrogenase/isomerase" evidence="3">
    <location>
        <begin position="187"/>
        <end position="239"/>
    </location>
</feature>
<dbReference type="HOGENOM" id="CLU_007383_6_8_1"/>
<keyword evidence="2" id="KW-0560">Oxidoreductase</keyword>
<dbReference type="InterPro" id="IPR002225">
    <property type="entry name" value="3Beta_OHSteriod_DH/Estase"/>
</dbReference>
<organism evidence="4 5">
    <name type="scientific">Galerina marginata (strain CBS 339.88)</name>
    <dbReference type="NCBI Taxonomy" id="685588"/>
    <lineage>
        <taxon>Eukaryota</taxon>
        <taxon>Fungi</taxon>
        <taxon>Dikarya</taxon>
        <taxon>Basidiomycota</taxon>
        <taxon>Agaricomycotina</taxon>
        <taxon>Agaricomycetes</taxon>
        <taxon>Agaricomycetidae</taxon>
        <taxon>Agaricales</taxon>
        <taxon>Agaricineae</taxon>
        <taxon>Strophariaceae</taxon>
        <taxon>Galerina</taxon>
    </lineage>
</organism>
<dbReference type="Gene3D" id="3.40.50.720">
    <property type="entry name" value="NAD(P)-binding Rossmann-like Domain"/>
    <property type="match status" value="1"/>
</dbReference>
<comment type="similarity">
    <text evidence="1">Belongs to the 3-beta-HSD family.</text>
</comment>
<dbReference type="SUPFAM" id="SSF51735">
    <property type="entry name" value="NAD(P)-binding Rossmann-fold domains"/>
    <property type="match status" value="1"/>
</dbReference>
<dbReference type="STRING" id="685588.A0A067TLW7"/>
<proteinExistence type="inferred from homology"/>
<gene>
    <name evidence="4" type="ORF">GALMADRAFT_1340423</name>
</gene>
<evidence type="ECO:0000256" key="1">
    <source>
        <dbReference type="ARBA" id="ARBA00009219"/>
    </source>
</evidence>
<dbReference type="OrthoDB" id="10058185at2759"/>
<reference evidence="5" key="1">
    <citation type="journal article" date="2014" name="Proc. Natl. Acad. Sci. U.S.A.">
        <title>Extensive sampling of basidiomycete genomes demonstrates inadequacy of the white-rot/brown-rot paradigm for wood decay fungi.</title>
        <authorList>
            <person name="Riley R."/>
            <person name="Salamov A.A."/>
            <person name="Brown D.W."/>
            <person name="Nagy L.G."/>
            <person name="Floudas D."/>
            <person name="Held B.W."/>
            <person name="Levasseur A."/>
            <person name="Lombard V."/>
            <person name="Morin E."/>
            <person name="Otillar R."/>
            <person name="Lindquist E.A."/>
            <person name="Sun H."/>
            <person name="LaButti K.M."/>
            <person name="Schmutz J."/>
            <person name="Jabbour D."/>
            <person name="Luo H."/>
            <person name="Baker S.E."/>
            <person name="Pisabarro A.G."/>
            <person name="Walton J.D."/>
            <person name="Blanchette R.A."/>
            <person name="Henrissat B."/>
            <person name="Martin F."/>
            <person name="Cullen D."/>
            <person name="Hibbett D.S."/>
            <person name="Grigoriev I.V."/>
        </authorList>
    </citation>
    <scope>NUCLEOTIDE SEQUENCE [LARGE SCALE GENOMIC DNA]</scope>
    <source>
        <strain evidence="5">CBS 339.88</strain>
    </source>
</reference>
<dbReference type="Pfam" id="PF01073">
    <property type="entry name" value="3Beta_HSD"/>
    <property type="match status" value="2"/>
</dbReference>
<accession>A0A067TLW7</accession>
<dbReference type="AlphaFoldDB" id="A0A067TLW7"/>
<name>A0A067TLW7_GALM3</name>
<evidence type="ECO:0000313" key="5">
    <source>
        <dbReference type="Proteomes" id="UP000027222"/>
    </source>
</evidence>
<evidence type="ECO:0000259" key="3">
    <source>
        <dbReference type="Pfam" id="PF01073"/>
    </source>
</evidence>
<dbReference type="InterPro" id="IPR036291">
    <property type="entry name" value="NAD(P)-bd_dom_sf"/>
</dbReference>
<dbReference type="PANTHER" id="PTHR43245:SF51">
    <property type="entry name" value="SHORT CHAIN DEHYDROGENASE_REDUCTASE FAMILY 42E, MEMBER 2"/>
    <property type="match status" value="1"/>
</dbReference>
<dbReference type="PANTHER" id="PTHR43245">
    <property type="entry name" value="BIFUNCTIONAL POLYMYXIN RESISTANCE PROTEIN ARNA"/>
    <property type="match status" value="1"/>
</dbReference>
<evidence type="ECO:0000313" key="4">
    <source>
        <dbReference type="EMBL" id="KDR84225.1"/>
    </source>
</evidence>
<evidence type="ECO:0000256" key="2">
    <source>
        <dbReference type="ARBA" id="ARBA00023002"/>
    </source>
</evidence>
<dbReference type="InterPro" id="IPR050177">
    <property type="entry name" value="Lipid_A_modif_metabolic_enz"/>
</dbReference>
<dbReference type="GO" id="GO:0016616">
    <property type="term" value="F:oxidoreductase activity, acting on the CH-OH group of donors, NAD or NADP as acceptor"/>
    <property type="evidence" value="ECO:0007669"/>
    <property type="project" value="InterPro"/>
</dbReference>
<feature type="domain" description="3-beta hydroxysteroid dehydrogenase/isomerase" evidence="3">
    <location>
        <begin position="10"/>
        <end position="176"/>
    </location>
</feature>
<dbReference type="GO" id="GO:0006694">
    <property type="term" value="P:steroid biosynthetic process"/>
    <property type="evidence" value="ECO:0007669"/>
    <property type="project" value="InterPro"/>
</dbReference>
<sequence length="329" mass="35914">MSKTSPAKHLVIGGAGFLGSHIVEGLKTRLHSIAVFDLVCPPDDERVDGVEYVSGDITDEAKLTETLQKFRPDVVHHTASPIHGLPSPIYYRVNEEGTRVVLAACKAAGVKKLVYTSSTGVVWTGVDFDGVAENEVVIPSVGYDAYHHTKALGERLILNENGNDGMQVVVLRVCGMIGYLAFHYLPGNAAYAHILAAEKLLASPETVAGQVFFITNDTPLPAWNFSRLVWKELGDDGSKKVVVIPRTIGMFIASISELWAKITGNPTEFDRFSVRYITGIQCYNITKAKTLLGYGPQFTLEEGVRRAAQWWTASGAAQHKAQLEKEKSV</sequence>
<dbReference type="Proteomes" id="UP000027222">
    <property type="component" value="Unassembled WGS sequence"/>
</dbReference>
<keyword evidence="5" id="KW-1185">Reference proteome</keyword>
<protein>
    <recommendedName>
        <fullName evidence="3">3-beta hydroxysteroid dehydrogenase/isomerase domain-containing protein</fullName>
    </recommendedName>
</protein>
<dbReference type="EMBL" id="KL142368">
    <property type="protein sequence ID" value="KDR84225.1"/>
    <property type="molecule type" value="Genomic_DNA"/>
</dbReference>